<dbReference type="CDD" id="cd00156">
    <property type="entry name" value="REC"/>
    <property type="match status" value="1"/>
</dbReference>
<dbReference type="SUPFAM" id="SSF55785">
    <property type="entry name" value="PYP-like sensor domain (PAS domain)"/>
    <property type="match status" value="1"/>
</dbReference>
<evidence type="ECO:0000256" key="6">
    <source>
        <dbReference type="PROSITE-ProRule" id="PRU00169"/>
    </source>
</evidence>
<evidence type="ECO:0000256" key="5">
    <source>
        <dbReference type="ARBA" id="ARBA00022777"/>
    </source>
</evidence>
<keyword evidence="5" id="KW-0418">Kinase</keyword>
<evidence type="ECO:0000313" key="10">
    <source>
        <dbReference type="EMBL" id="MBK1877061.1"/>
    </source>
</evidence>
<dbReference type="InterPro" id="IPR035965">
    <property type="entry name" value="PAS-like_dom_sf"/>
</dbReference>
<dbReference type="InterPro" id="IPR011006">
    <property type="entry name" value="CheY-like_superfamily"/>
</dbReference>
<evidence type="ECO:0000256" key="4">
    <source>
        <dbReference type="ARBA" id="ARBA00022679"/>
    </source>
</evidence>
<dbReference type="PROSITE" id="PS50110">
    <property type="entry name" value="RESPONSE_REGULATORY"/>
    <property type="match status" value="1"/>
</dbReference>
<dbReference type="Pfam" id="PF02518">
    <property type="entry name" value="HATPase_c"/>
    <property type="match status" value="1"/>
</dbReference>
<dbReference type="SMART" id="SM00388">
    <property type="entry name" value="HisKA"/>
    <property type="match status" value="1"/>
</dbReference>
<comment type="catalytic activity">
    <reaction evidence="1">
        <text>ATP + protein L-histidine = ADP + protein N-phospho-L-histidine.</text>
        <dbReference type="EC" id="2.7.13.3"/>
    </reaction>
</comment>
<dbReference type="Proteomes" id="UP000617628">
    <property type="component" value="Unassembled WGS sequence"/>
</dbReference>
<dbReference type="InterPro" id="IPR005467">
    <property type="entry name" value="His_kinase_dom"/>
</dbReference>
<evidence type="ECO:0000259" key="9">
    <source>
        <dbReference type="PROSITE" id="PS50113"/>
    </source>
</evidence>
<dbReference type="RefSeq" id="WP_200355278.1">
    <property type="nucleotide sequence ID" value="NZ_JAENIL010000014.1"/>
</dbReference>
<dbReference type="Gene3D" id="3.30.565.10">
    <property type="entry name" value="Histidine kinase-like ATPase, C-terminal domain"/>
    <property type="match status" value="1"/>
</dbReference>
<dbReference type="EMBL" id="JAENIL010000014">
    <property type="protein sequence ID" value="MBK1877061.1"/>
    <property type="molecule type" value="Genomic_DNA"/>
</dbReference>
<evidence type="ECO:0000256" key="3">
    <source>
        <dbReference type="ARBA" id="ARBA00022553"/>
    </source>
</evidence>
<feature type="domain" description="Histidine kinase" evidence="7">
    <location>
        <begin position="286"/>
        <end position="510"/>
    </location>
</feature>
<dbReference type="EC" id="2.7.13.3" evidence="2"/>
<accession>A0A934RV72</accession>
<dbReference type="InterPro" id="IPR036890">
    <property type="entry name" value="HATPase_C_sf"/>
</dbReference>
<dbReference type="PROSITE" id="PS50109">
    <property type="entry name" value="HIS_KIN"/>
    <property type="match status" value="1"/>
</dbReference>
<dbReference type="PANTHER" id="PTHR43047">
    <property type="entry name" value="TWO-COMPONENT HISTIDINE PROTEIN KINASE"/>
    <property type="match status" value="1"/>
</dbReference>
<keyword evidence="11" id="KW-1185">Reference proteome</keyword>
<dbReference type="SUPFAM" id="SSF55874">
    <property type="entry name" value="ATPase domain of HSP90 chaperone/DNA topoisomerase II/histidine kinase"/>
    <property type="match status" value="1"/>
</dbReference>
<reference evidence="10" key="1">
    <citation type="submission" date="2021-01" db="EMBL/GenBank/DDBJ databases">
        <title>Modified the classification status of verrucomicrobia.</title>
        <authorList>
            <person name="Feng X."/>
        </authorList>
    </citation>
    <scope>NUCLEOTIDE SEQUENCE</scope>
    <source>
        <strain evidence="10">KCTC 13126</strain>
    </source>
</reference>
<dbReference type="GO" id="GO:0005886">
    <property type="term" value="C:plasma membrane"/>
    <property type="evidence" value="ECO:0007669"/>
    <property type="project" value="TreeGrafter"/>
</dbReference>
<dbReference type="CDD" id="cd16922">
    <property type="entry name" value="HATPase_EvgS-ArcB-TorS-like"/>
    <property type="match status" value="1"/>
</dbReference>
<dbReference type="GO" id="GO:0009927">
    <property type="term" value="F:histidine phosphotransfer kinase activity"/>
    <property type="evidence" value="ECO:0007669"/>
    <property type="project" value="TreeGrafter"/>
</dbReference>
<dbReference type="AlphaFoldDB" id="A0A934RV72"/>
<sequence length="520" mass="59087">MQQYDTVRILNVEDNEDDFLLLKRHLKKSSFGCELAWVDSKSAFLQAIESQNWDLIISDYSMPSLSGLHVLQALKDRSLDIPVIIMSGAVGEELAVETMRNGARDFILKNSRSRLLPAIEREVVEARHRSEKQFAEQALNKQHAVLRLAEDAAQVGSWAYEPSTGQFIWSRSTKSLYQIKSRSPSISIDAFLNIFVEEDRSDFILSIQKSLTELSPFCIKHRILNDDGEVKWFESRGQPFRNKHGKNTLVGVSIDITDHVESLLELRKSKEQAEKSDRLKTAFLANISHELRTPLNAIIGLANLLQEDVTDQEESMHWAKVIFENGNHLLDLINDIVDSAKIESGEMKAEPSCFDLHSFLEQVRESFSADPKLKELEGLFLELPQIDQKTPPKRTVYTDHRRLRQVLLNLIRNAIKFTDSGRITFGYIDDDESYLHFYVRDTGIGIPGDKQEIIFERFRQIDQKFNRDFQGAGLGLSISQGLVELLGGNLSVDSQVDVGSTFSFSIPCLKIPDLSELESQ</sequence>
<gene>
    <name evidence="10" type="ORF">JIN87_09290</name>
</gene>
<dbReference type="Gene3D" id="3.30.450.20">
    <property type="entry name" value="PAS domain"/>
    <property type="match status" value="1"/>
</dbReference>
<protein>
    <recommendedName>
        <fullName evidence="2">histidine kinase</fullName>
        <ecNumber evidence="2">2.7.13.3</ecNumber>
    </recommendedName>
</protein>
<evidence type="ECO:0000256" key="2">
    <source>
        <dbReference type="ARBA" id="ARBA00012438"/>
    </source>
</evidence>
<comment type="caution">
    <text evidence="10">The sequence shown here is derived from an EMBL/GenBank/DDBJ whole genome shotgun (WGS) entry which is preliminary data.</text>
</comment>
<dbReference type="InterPro" id="IPR000700">
    <property type="entry name" value="PAS-assoc_C"/>
</dbReference>
<feature type="domain" description="Response regulatory" evidence="8">
    <location>
        <begin position="8"/>
        <end position="124"/>
    </location>
</feature>
<organism evidence="10 11">
    <name type="scientific">Pelagicoccus mobilis</name>
    <dbReference type="NCBI Taxonomy" id="415221"/>
    <lineage>
        <taxon>Bacteria</taxon>
        <taxon>Pseudomonadati</taxon>
        <taxon>Verrucomicrobiota</taxon>
        <taxon>Opitutia</taxon>
        <taxon>Puniceicoccales</taxon>
        <taxon>Pelagicoccaceae</taxon>
        <taxon>Pelagicoccus</taxon>
    </lineage>
</organism>
<dbReference type="InterPro" id="IPR000014">
    <property type="entry name" value="PAS"/>
</dbReference>
<dbReference type="FunFam" id="3.30.565.10:FF:000010">
    <property type="entry name" value="Sensor histidine kinase RcsC"/>
    <property type="match status" value="1"/>
</dbReference>
<evidence type="ECO:0000313" key="11">
    <source>
        <dbReference type="Proteomes" id="UP000617628"/>
    </source>
</evidence>
<dbReference type="InterPro" id="IPR036097">
    <property type="entry name" value="HisK_dim/P_sf"/>
</dbReference>
<dbReference type="InterPro" id="IPR003661">
    <property type="entry name" value="HisK_dim/P_dom"/>
</dbReference>
<dbReference type="NCBIfam" id="TIGR00229">
    <property type="entry name" value="sensory_box"/>
    <property type="match status" value="1"/>
</dbReference>
<feature type="modified residue" description="4-aspartylphosphate" evidence="6">
    <location>
        <position position="59"/>
    </location>
</feature>
<dbReference type="InterPro" id="IPR004358">
    <property type="entry name" value="Sig_transdc_His_kin-like_C"/>
</dbReference>
<keyword evidence="4" id="KW-0808">Transferase</keyword>
<dbReference type="SMART" id="SM00387">
    <property type="entry name" value="HATPase_c"/>
    <property type="match status" value="1"/>
</dbReference>
<dbReference type="InterPro" id="IPR013655">
    <property type="entry name" value="PAS_fold_3"/>
</dbReference>
<dbReference type="Pfam" id="PF08447">
    <property type="entry name" value="PAS_3"/>
    <property type="match status" value="1"/>
</dbReference>
<proteinExistence type="predicted"/>
<dbReference type="SUPFAM" id="SSF47384">
    <property type="entry name" value="Homodimeric domain of signal transducing histidine kinase"/>
    <property type="match status" value="1"/>
</dbReference>
<dbReference type="Pfam" id="PF00512">
    <property type="entry name" value="HisKA"/>
    <property type="match status" value="1"/>
</dbReference>
<evidence type="ECO:0000259" key="8">
    <source>
        <dbReference type="PROSITE" id="PS50110"/>
    </source>
</evidence>
<keyword evidence="3 6" id="KW-0597">Phosphoprotein</keyword>
<dbReference type="Pfam" id="PF00072">
    <property type="entry name" value="Response_reg"/>
    <property type="match status" value="1"/>
</dbReference>
<dbReference type="InterPro" id="IPR003594">
    <property type="entry name" value="HATPase_dom"/>
</dbReference>
<dbReference type="PRINTS" id="PR00344">
    <property type="entry name" value="BCTRLSENSOR"/>
</dbReference>
<dbReference type="CDD" id="cd00082">
    <property type="entry name" value="HisKA"/>
    <property type="match status" value="1"/>
</dbReference>
<name>A0A934RV72_9BACT</name>
<dbReference type="Gene3D" id="3.40.50.2300">
    <property type="match status" value="1"/>
</dbReference>
<dbReference type="InterPro" id="IPR001789">
    <property type="entry name" value="Sig_transdc_resp-reg_receiver"/>
</dbReference>
<feature type="domain" description="PAC" evidence="9">
    <location>
        <begin position="217"/>
        <end position="268"/>
    </location>
</feature>
<dbReference type="Gene3D" id="1.10.287.130">
    <property type="match status" value="1"/>
</dbReference>
<dbReference type="CDD" id="cd00130">
    <property type="entry name" value="PAS"/>
    <property type="match status" value="1"/>
</dbReference>
<evidence type="ECO:0000259" key="7">
    <source>
        <dbReference type="PROSITE" id="PS50109"/>
    </source>
</evidence>
<dbReference type="GO" id="GO:0000155">
    <property type="term" value="F:phosphorelay sensor kinase activity"/>
    <property type="evidence" value="ECO:0007669"/>
    <property type="project" value="InterPro"/>
</dbReference>
<dbReference type="SMART" id="SM00448">
    <property type="entry name" value="REC"/>
    <property type="match status" value="1"/>
</dbReference>
<evidence type="ECO:0000256" key="1">
    <source>
        <dbReference type="ARBA" id="ARBA00000085"/>
    </source>
</evidence>
<dbReference type="PROSITE" id="PS50113">
    <property type="entry name" value="PAC"/>
    <property type="match status" value="1"/>
</dbReference>
<dbReference type="PANTHER" id="PTHR43047:SF72">
    <property type="entry name" value="OSMOSENSING HISTIDINE PROTEIN KINASE SLN1"/>
    <property type="match status" value="1"/>
</dbReference>
<dbReference type="Gene3D" id="2.10.70.100">
    <property type="match status" value="1"/>
</dbReference>
<dbReference type="SUPFAM" id="SSF52172">
    <property type="entry name" value="CheY-like"/>
    <property type="match status" value="1"/>
</dbReference>